<dbReference type="Pfam" id="PF06723">
    <property type="entry name" value="MreB_Mbl"/>
    <property type="match status" value="1"/>
</dbReference>
<dbReference type="GO" id="GO:0008360">
    <property type="term" value="P:regulation of cell shape"/>
    <property type="evidence" value="ECO:0007669"/>
    <property type="project" value="UniProtKB-UniRule"/>
</dbReference>
<evidence type="ECO:0000256" key="4">
    <source>
        <dbReference type="ARBA" id="ARBA00022960"/>
    </source>
</evidence>
<dbReference type="Proteomes" id="UP000002019">
    <property type="component" value="Chromosome"/>
</dbReference>
<dbReference type="STRING" id="459349.CLOAM1807"/>
<dbReference type="EMBL" id="CU466930">
    <property type="protein sequence ID" value="CAO81639.1"/>
    <property type="molecule type" value="Genomic_DNA"/>
</dbReference>
<dbReference type="AlphaFoldDB" id="B0VJH9"/>
<keyword evidence="3 6" id="KW-0067">ATP-binding</keyword>
<evidence type="ECO:0000256" key="1">
    <source>
        <dbReference type="ARBA" id="ARBA00022490"/>
    </source>
</evidence>
<evidence type="ECO:0000256" key="6">
    <source>
        <dbReference type="HAMAP-Rule" id="MF_02207"/>
    </source>
</evidence>
<comment type="subcellular location">
    <subcellularLocation>
        <location evidence="6">Cytoplasm</location>
    </subcellularLocation>
    <text evidence="6">Membrane-associated.</text>
</comment>
<feature type="binding site" evidence="6">
    <location>
        <begin position="20"/>
        <end position="22"/>
    </location>
    <ligand>
        <name>ATP</name>
        <dbReference type="ChEBI" id="CHEBI:30616"/>
    </ligand>
</feature>
<dbReference type="KEGG" id="caci:CLOAM1807"/>
<dbReference type="PANTHER" id="PTHR42749">
    <property type="entry name" value="CELL SHAPE-DETERMINING PROTEIN MREB"/>
    <property type="match status" value="1"/>
</dbReference>
<accession>B0VJH9</accession>
<dbReference type="InterPro" id="IPR043129">
    <property type="entry name" value="ATPase_NBD"/>
</dbReference>
<evidence type="ECO:0000256" key="3">
    <source>
        <dbReference type="ARBA" id="ARBA00022840"/>
    </source>
</evidence>
<feature type="binding site" evidence="6">
    <location>
        <begin position="164"/>
        <end position="166"/>
    </location>
    <ligand>
        <name>ATP</name>
        <dbReference type="ChEBI" id="CHEBI:30616"/>
    </ligand>
</feature>
<dbReference type="PANTHER" id="PTHR42749:SF1">
    <property type="entry name" value="CELL SHAPE-DETERMINING PROTEIN MREB"/>
    <property type="match status" value="1"/>
</dbReference>
<name>B0VJH9_CLOAI</name>
<keyword evidence="4 6" id="KW-0133">Cell shape</keyword>
<dbReference type="InterPro" id="IPR004753">
    <property type="entry name" value="MreB"/>
</dbReference>
<evidence type="ECO:0000313" key="7">
    <source>
        <dbReference type="EMBL" id="CAO81639.1"/>
    </source>
</evidence>
<dbReference type="SUPFAM" id="SSF53067">
    <property type="entry name" value="Actin-like ATPase domain"/>
    <property type="match status" value="2"/>
</dbReference>
<feature type="binding site" evidence="6">
    <location>
        <begin position="292"/>
        <end position="295"/>
    </location>
    <ligand>
        <name>ATP</name>
        <dbReference type="ChEBI" id="CHEBI:30616"/>
    </ligand>
</feature>
<reference evidence="7 8" key="1">
    <citation type="journal article" date="2008" name="J. Bacteriol.">
        <title>'Candidatus Cloacamonas acidaminovorans': genome sequence reconstruction provides a first glimpse of a new bacterial division.</title>
        <authorList>
            <person name="Pelletier E."/>
            <person name="Kreimeyer A."/>
            <person name="Bocs S."/>
            <person name="Rouy Z."/>
            <person name="Gyapay G."/>
            <person name="Chouari R."/>
            <person name="Riviere D."/>
            <person name="Ganesan A."/>
            <person name="Daegelen P."/>
            <person name="Sghir A."/>
            <person name="Cohen G.N."/>
            <person name="Medigue C."/>
            <person name="Weissenbach J."/>
            <person name="Le Paslier D."/>
        </authorList>
    </citation>
    <scope>NUCLEOTIDE SEQUENCE [LARGE SCALE GENOMIC DNA]</scope>
    <source>
        <strain evidence="8">Evry</strain>
    </source>
</reference>
<organism evidence="7 8">
    <name type="scientific">Cloacimonas acidaminovorans (strain Evry)</name>
    <dbReference type="NCBI Taxonomy" id="459349"/>
    <lineage>
        <taxon>Bacteria</taxon>
        <taxon>Pseudomonadati</taxon>
        <taxon>Candidatus Cloacimonadota</taxon>
        <taxon>Candidatus Cloacimonadia</taxon>
        <taxon>Candidatus Cloacimonadales</taxon>
        <taxon>Candidatus Cloacimonadaceae</taxon>
        <taxon>Candidatus Cloacimonas</taxon>
    </lineage>
</organism>
<dbReference type="PRINTS" id="PR01652">
    <property type="entry name" value="SHAPEPROTEIN"/>
</dbReference>
<evidence type="ECO:0000313" key="8">
    <source>
        <dbReference type="Proteomes" id="UP000002019"/>
    </source>
</evidence>
<dbReference type="Gene3D" id="3.30.420.40">
    <property type="match status" value="2"/>
</dbReference>
<dbReference type="GO" id="GO:0000902">
    <property type="term" value="P:cell morphogenesis"/>
    <property type="evidence" value="ECO:0007669"/>
    <property type="project" value="InterPro"/>
</dbReference>
<comment type="subunit">
    <text evidence="6">Forms polymers.</text>
</comment>
<feature type="binding site" evidence="6">
    <location>
        <begin position="212"/>
        <end position="215"/>
    </location>
    <ligand>
        <name>ATP</name>
        <dbReference type="ChEBI" id="CHEBI:30616"/>
    </ligand>
</feature>
<comment type="function">
    <text evidence="6">Forms membrane-associated dynamic filaments that are essential for cell shape determination. Acts by regulating cell wall synthesis and cell elongation, and thus cell shape. A feedback loop between cell geometry and MreB localization may maintain elongated cell shape by targeting cell wall growth to regions of negative cell wall curvature.</text>
</comment>
<comment type="similarity">
    <text evidence="5 6">Belongs to the FtsA/MreB family.</text>
</comment>
<dbReference type="OrthoDB" id="9768127at2"/>
<dbReference type="NCBIfam" id="NF010539">
    <property type="entry name" value="PRK13927.1"/>
    <property type="match status" value="1"/>
</dbReference>
<protein>
    <recommendedName>
        <fullName evidence="6">Cell shape-determining protein MreB</fullName>
    </recommendedName>
</protein>
<dbReference type="InterPro" id="IPR056546">
    <property type="entry name" value="MreB_MamK-like"/>
</dbReference>
<keyword evidence="2 6" id="KW-0547">Nucleotide-binding</keyword>
<keyword evidence="8" id="KW-1185">Reference proteome</keyword>
<dbReference type="RefSeq" id="WP_015425497.1">
    <property type="nucleotide sequence ID" value="NC_020449.1"/>
</dbReference>
<dbReference type="NCBIfam" id="TIGR00904">
    <property type="entry name" value="mreB"/>
    <property type="match status" value="1"/>
</dbReference>
<dbReference type="CDD" id="cd10225">
    <property type="entry name" value="ASKHA_NBD_MreB-like"/>
    <property type="match status" value="1"/>
</dbReference>
<evidence type="ECO:0000256" key="5">
    <source>
        <dbReference type="ARBA" id="ARBA00023458"/>
    </source>
</evidence>
<dbReference type="eggNOG" id="COG1077">
    <property type="taxonomic scope" value="Bacteria"/>
</dbReference>
<dbReference type="GO" id="GO:0005737">
    <property type="term" value="C:cytoplasm"/>
    <property type="evidence" value="ECO:0007669"/>
    <property type="project" value="UniProtKB-SubCell"/>
</dbReference>
<proteinExistence type="inferred from homology"/>
<keyword evidence="1 6" id="KW-0963">Cytoplasm</keyword>
<dbReference type="HOGENOM" id="CLU_052037_0_0_0"/>
<evidence type="ECO:0000256" key="2">
    <source>
        <dbReference type="ARBA" id="ARBA00022741"/>
    </source>
</evidence>
<sequence length="345" mass="37420">MSVFDFFGMMANDIAIDLGTANTLVYKKNGGIVINEPSVVAVSTDNKKIIAIGNPAKLMLGKNPDEVRVIKPLKDGVIADFQVTELMLRNLILRAQKKRLLVRPRVIVCVPSGITEVEKRAVRDSALHAGSREVHLIAEPIAAAIGADLPIDMACGNMIMDIGGGTSEIAVISLSHIVVQNSIRVGGDKIDTDIINYLRKKSNLYVGVQTAEKIKTTIGSANPLKQELTMDVRGRDIVSGYPVTIKITSEEIREAISETVATIIDAIKRLFERTAPELSADIAERGIFLTGGGALLKGLDEKIRKTVDLPVHVVPDALECVVKGAGKVLDDIDRYRQVLIKRIED</sequence>
<dbReference type="HAMAP" id="MF_02207">
    <property type="entry name" value="MreB"/>
    <property type="match status" value="1"/>
</dbReference>
<dbReference type="GO" id="GO:0005524">
    <property type="term" value="F:ATP binding"/>
    <property type="evidence" value="ECO:0007669"/>
    <property type="project" value="UniProtKB-KW"/>
</dbReference>
<gene>
    <name evidence="6 7" type="primary">mreB</name>
    <name evidence="7" type="ordered locus">CLOAM1807</name>
</gene>